<dbReference type="Proteomes" id="UP001652622">
    <property type="component" value="Unplaced"/>
</dbReference>
<protein>
    <submittedName>
        <fullName evidence="2">Uncharacterized protein LOC132709511</fullName>
    </submittedName>
</protein>
<dbReference type="GeneID" id="132709511"/>
<dbReference type="RefSeq" id="XP_060539382.1">
    <property type="nucleotide sequence ID" value="XM_060683399.1"/>
</dbReference>
<dbReference type="PANTHER" id="PTHR33332">
    <property type="entry name" value="REVERSE TRANSCRIPTASE DOMAIN-CONTAINING PROTEIN"/>
    <property type="match status" value="1"/>
</dbReference>
<accession>A0ABM3YTD5</accession>
<evidence type="ECO:0000313" key="2">
    <source>
        <dbReference type="RefSeq" id="XP_060539382.1"/>
    </source>
</evidence>
<proteinExistence type="predicted"/>
<sequence length="213" mass="24631">MSQCLEAVWIWMGRNRLRLNPSKTEWLWFPTSRYSQLTPSLTIGGESLAPTERARNLGVLLDSRLSLEEHLTAVTRRIFHQVRLIRQLRPFLDRDSLHTVTHALVTSRLDYCNALYMGLPLRSTRRLQLAQSAAARVVMGATWRSHVTPLLRELHWLPVVFRVRFKVLVTTFRALHDLGPGYLRHHLLPQTASHQPVRSHREGLLRVPSAKQC</sequence>
<evidence type="ECO:0000313" key="1">
    <source>
        <dbReference type="Proteomes" id="UP001652622"/>
    </source>
</evidence>
<gene>
    <name evidence="2" type="primary">LOC132709511</name>
</gene>
<reference evidence="2" key="1">
    <citation type="submission" date="2025-08" db="UniProtKB">
        <authorList>
            <consortium name="RefSeq"/>
        </authorList>
    </citation>
    <scope>IDENTIFICATION</scope>
    <source>
        <tissue evidence="2">Blood</tissue>
    </source>
</reference>
<keyword evidence="1" id="KW-1185">Reference proteome</keyword>
<name>A0ABM3YTD5_PANGU</name>
<organism evidence="1 2">
    <name type="scientific">Pantherophis guttatus</name>
    <name type="common">Corn snake</name>
    <name type="synonym">Elaphe guttata</name>
    <dbReference type="NCBI Taxonomy" id="94885"/>
    <lineage>
        <taxon>Eukaryota</taxon>
        <taxon>Metazoa</taxon>
        <taxon>Chordata</taxon>
        <taxon>Craniata</taxon>
        <taxon>Vertebrata</taxon>
        <taxon>Euteleostomi</taxon>
        <taxon>Lepidosauria</taxon>
        <taxon>Squamata</taxon>
        <taxon>Bifurcata</taxon>
        <taxon>Unidentata</taxon>
        <taxon>Episquamata</taxon>
        <taxon>Toxicofera</taxon>
        <taxon>Serpentes</taxon>
        <taxon>Colubroidea</taxon>
        <taxon>Colubridae</taxon>
        <taxon>Colubrinae</taxon>
        <taxon>Pantherophis</taxon>
    </lineage>
</organism>